<reference evidence="12" key="1">
    <citation type="submission" date="2017-11" db="EMBL/GenBank/DDBJ databases">
        <title>Otitis media/interna in a cat caused by the recently described species Corynebacterium provencense.</title>
        <authorList>
            <person name="Kittl S."/>
            <person name="Brodard I."/>
            <person name="Rychener L."/>
            <person name="Jores J."/>
            <person name="Roosje P."/>
            <person name="Gobeli Brawand S."/>
        </authorList>
    </citation>
    <scope>NUCLEOTIDE SEQUENCE [LARGE SCALE GENOMIC DNA]</scope>
    <source>
        <strain evidence="12">17KM38</strain>
    </source>
</reference>
<keyword evidence="9" id="KW-0472">Membrane</keyword>
<accession>A0A2Z3YR83</accession>
<evidence type="ECO:0000256" key="6">
    <source>
        <dbReference type="ARBA" id="ARBA00022840"/>
    </source>
</evidence>
<dbReference type="InterPro" id="IPR027417">
    <property type="entry name" value="P-loop_NTPase"/>
</dbReference>
<comment type="subcellular location">
    <subcellularLocation>
        <location evidence="1">Cell membrane</location>
        <topology evidence="1">Peripheral membrane protein</topology>
    </subcellularLocation>
</comment>
<dbReference type="PROSITE" id="PS50893">
    <property type="entry name" value="ABC_TRANSPORTER_2"/>
    <property type="match status" value="1"/>
</dbReference>
<dbReference type="GO" id="GO:0005886">
    <property type="term" value="C:plasma membrane"/>
    <property type="evidence" value="ECO:0007669"/>
    <property type="project" value="UniProtKB-SubCell"/>
</dbReference>
<evidence type="ECO:0000256" key="4">
    <source>
        <dbReference type="ARBA" id="ARBA00022496"/>
    </source>
</evidence>
<dbReference type="Gene3D" id="3.40.50.300">
    <property type="entry name" value="P-loop containing nucleotide triphosphate hydrolases"/>
    <property type="match status" value="1"/>
</dbReference>
<dbReference type="KEGG" id="cpre:Csp1_26950"/>
<dbReference type="PANTHER" id="PTHR42771:SF2">
    <property type="entry name" value="IRON(3+)-HYDROXAMATE IMPORT ATP-BINDING PROTEIN FHUC"/>
    <property type="match status" value="1"/>
</dbReference>
<evidence type="ECO:0000256" key="3">
    <source>
        <dbReference type="ARBA" id="ARBA00022475"/>
    </source>
</evidence>
<dbReference type="PROSITE" id="PS00211">
    <property type="entry name" value="ABC_TRANSPORTER_1"/>
    <property type="match status" value="1"/>
</dbReference>
<name>A0A2Z3YR83_9CORY</name>
<evidence type="ECO:0000256" key="5">
    <source>
        <dbReference type="ARBA" id="ARBA00022741"/>
    </source>
</evidence>
<dbReference type="EMBL" id="CP024988">
    <property type="protein sequence ID" value="AWT27438.1"/>
    <property type="molecule type" value="Genomic_DNA"/>
</dbReference>
<dbReference type="CDD" id="cd03214">
    <property type="entry name" value="ABC_Iron-Siderophores_B12_Hemin"/>
    <property type="match status" value="1"/>
</dbReference>
<dbReference type="SMART" id="SM00382">
    <property type="entry name" value="AAA"/>
    <property type="match status" value="1"/>
</dbReference>
<feature type="domain" description="ABC transporter" evidence="10">
    <location>
        <begin position="6"/>
        <end position="242"/>
    </location>
</feature>
<dbReference type="PANTHER" id="PTHR42771">
    <property type="entry name" value="IRON(3+)-HYDROXAMATE IMPORT ATP-BINDING PROTEIN FHUC"/>
    <property type="match status" value="1"/>
</dbReference>
<evidence type="ECO:0000259" key="10">
    <source>
        <dbReference type="PROSITE" id="PS50893"/>
    </source>
</evidence>
<dbReference type="SUPFAM" id="SSF52540">
    <property type="entry name" value="P-loop containing nucleoside triphosphate hydrolases"/>
    <property type="match status" value="1"/>
</dbReference>
<dbReference type="Pfam" id="PF00005">
    <property type="entry name" value="ABC_tran"/>
    <property type="match status" value="1"/>
</dbReference>
<proteinExistence type="predicted"/>
<evidence type="ECO:0000313" key="12">
    <source>
        <dbReference type="Proteomes" id="UP000247696"/>
    </source>
</evidence>
<dbReference type="GO" id="GO:0016887">
    <property type="term" value="F:ATP hydrolysis activity"/>
    <property type="evidence" value="ECO:0007669"/>
    <property type="project" value="InterPro"/>
</dbReference>
<evidence type="ECO:0000256" key="9">
    <source>
        <dbReference type="ARBA" id="ARBA00023136"/>
    </source>
</evidence>
<dbReference type="InterPro" id="IPR003593">
    <property type="entry name" value="AAA+_ATPase"/>
</dbReference>
<protein>
    <submittedName>
        <fullName evidence="11">Ferric enterobactin transport ATP-binding protein FepC</fullName>
    </submittedName>
</protein>
<dbReference type="OrthoDB" id="3579586at2"/>
<keyword evidence="7" id="KW-0408">Iron</keyword>
<dbReference type="AlphaFoldDB" id="A0A2Z3YR83"/>
<keyword evidence="3" id="KW-1003">Cell membrane</keyword>
<evidence type="ECO:0000313" key="11">
    <source>
        <dbReference type="EMBL" id="AWT27438.1"/>
    </source>
</evidence>
<dbReference type="RefSeq" id="WP_110482655.1">
    <property type="nucleotide sequence ID" value="NZ_CP024988.1"/>
</dbReference>
<keyword evidence="4" id="KW-0410">Iron transport</keyword>
<evidence type="ECO:0000256" key="7">
    <source>
        <dbReference type="ARBA" id="ARBA00023004"/>
    </source>
</evidence>
<dbReference type="GO" id="GO:0005524">
    <property type="term" value="F:ATP binding"/>
    <property type="evidence" value="ECO:0007669"/>
    <property type="project" value="UniProtKB-KW"/>
</dbReference>
<keyword evidence="6 11" id="KW-0067">ATP-binding</keyword>
<dbReference type="InterPro" id="IPR051535">
    <property type="entry name" value="Siderophore_ABC-ATPase"/>
</dbReference>
<keyword evidence="2" id="KW-0813">Transport</keyword>
<gene>
    <name evidence="11" type="primary">fepC_3</name>
    <name evidence="11" type="ORF">Csp1_26950</name>
</gene>
<evidence type="ECO:0000256" key="1">
    <source>
        <dbReference type="ARBA" id="ARBA00004202"/>
    </source>
</evidence>
<dbReference type="FunFam" id="3.40.50.300:FF:000134">
    <property type="entry name" value="Iron-enterobactin ABC transporter ATP-binding protein"/>
    <property type="match status" value="1"/>
</dbReference>
<sequence>MTDPRLQTDHVVLSYDKHVISPDLSVQIPAGEFTAIVGPNACGKSTLLRALSRLHRPDAGRVLLDGRQIDTLGTKEVARRVGLLPQSATAPDHMTVRDLVARGRSPHQGLFRQWSAADHAAVQQALKLTHTSELADREVDALSGGQRQRVWLALVLAQDTGTILLDEPTTFLDMTHQLEILELCRTQHLHGNRTVVAVLHDLNQAARYATHLIAMRDGQVRATGTPEEVVTAGLVKDIFGLDVMIIRDPVTDTPMVIPYPPDRAEEP</sequence>
<evidence type="ECO:0000256" key="2">
    <source>
        <dbReference type="ARBA" id="ARBA00022448"/>
    </source>
</evidence>
<dbReference type="Proteomes" id="UP000247696">
    <property type="component" value="Chromosome"/>
</dbReference>
<dbReference type="InterPro" id="IPR017871">
    <property type="entry name" value="ABC_transporter-like_CS"/>
</dbReference>
<keyword evidence="12" id="KW-1185">Reference proteome</keyword>
<evidence type="ECO:0000256" key="8">
    <source>
        <dbReference type="ARBA" id="ARBA00023065"/>
    </source>
</evidence>
<keyword evidence="8" id="KW-0406">Ion transport</keyword>
<dbReference type="InterPro" id="IPR003439">
    <property type="entry name" value="ABC_transporter-like_ATP-bd"/>
</dbReference>
<dbReference type="GO" id="GO:0006826">
    <property type="term" value="P:iron ion transport"/>
    <property type="evidence" value="ECO:0007669"/>
    <property type="project" value="UniProtKB-KW"/>
</dbReference>
<organism evidence="11 12">
    <name type="scientific">Corynebacterium provencense</name>
    <dbReference type="NCBI Taxonomy" id="1737425"/>
    <lineage>
        <taxon>Bacteria</taxon>
        <taxon>Bacillati</taxon>
        <taxon>Actinomycetota</taxon>
        <taxon>Actinomycetes</taxon>
        <taxon>Mycobacteriales</taxon>
        <taxon>Corynebacteriaceae</taxon>
        <taxon>Corynebacterium</taxon>
    </lineage>
</organism>
<keyword evidence="5" id="KW-0547">Nucleotide-binding</keyword>